<sequence>MRPILFDPSSLPCAHPLMGETVGRFGDGRHSTAVISVKGSSQPSLFKTTHQVPTPFHVIELFASVATQQGLRADPKGSVSNENHLNRTRCQSNPGVFNAIPAFRETSSAVKSFRLNLLKAPSLRAESKPALSPSRCHPEVRPSSITDTQMLLSFVSSLSRLALRTLHLQF</sequence>
<reference evidence="2" key="1">
    <citation type="journal article" date="2010" name="Genome Res.">
        <title>Population genomic sequencing of Coccidioides fungi reveals recent hybridization and transposon control.</title>
        <authorList>
            <person name="Neafsey D.E."/>
            <person name="Barker B.M."/>
            <person name="Sharpton T.J."/>
            <person name="Stajich J.E."/>
            <person name="Park D.J."/>
            <person name="Whiston E."/>
            <person name="Hung C.-Y."/>
            <person name="McMahan C."/>
            <person name="White J."/>
            <person name="Sykes S."/>
            <person name="Heiman D."/>
            <person name="Young S."/>
            <person name="Zeng Q."/>
            <person name="Abouelleil A."/>
            <person name="Aftuck L."/>
            <person name="Bessette D."/>
            <person name="Brown A."/>
            <person name="FitzGerald M."/>
            <person name="Lui A."/>
            <person name="Macdonald J.P."/>
            <person name="Priest M."/>
            <person name="Orbach M.J."/>
            <person name="Galgiani J.N."/>
            <person name="Kirkland T.N."/>
            <person name="Cole G.T."/>
            <person name="Birren B.W."/>
            <person name="Henn M.R."/>
            <person name="Taylor J.W."/>
            <person name="Rounsley S.D."/>
        </authorList>
    </citation>
    <scope>NUCLEOTIDE SEQUENCE [LARGE SCALE GENOMIC DNA]</scope>
    <source>
        <strain evidence="2">H538.4</strain>
    </source>
</reference>
<organism evidence="1 2">
    <name type="scientific">Coccidioides immitis H538.4</name>
    <dbReference type="NCBI Taxonomy" id="396776"/>
    <lineage>
        <taxon>Eukaryota</taxon>
        <taxon>Fungi</taxon>
        <taxon>Dikarya</taxon>
        <taxon>Ascomycota</taxon>
        <taxon>Pezizomycotina</taxon>
        <taxon>Eurotiomycetes</taxon>
        <taxon>Eurotiomycetidae</taxon>
        <taxon>Onygenales</taxon>
        <taxon>Onygenaceae</taxon>
        <taxon>Coccidioides</taxon>
    </lineage>
</organism>
<evidence type="ECO:0000313" key="2">
    <source>
        <dbReference type="Proteomes" id="UP000054563"/>
    </source>
</evidence>
<dbReference type="EMBL" id="DS016981">
    <property type="protein sequence ID" value="KMU82313.1"/>
    <property type="molecule type" value="Genomic_DNA"/>
</dbReference>
<gene>
    <name evidence="1" type="ORF">CIHG_00097</name>
</gene>
<accession>A0A0J8U5N3</accession>
<evidence type="ECO:0000313" key="1">
    <source>
        <dbReference type="EMBL" id="KMU82313.1"/>
    </source>
</evidence>
<protein>
    <submittedName>
        <fullName evidence="1">Uncharacterized protein</fullName>
    </submittedName>
</protein>
<dbReference type="AlphaFoldDB" id="A0A0J8U5N3"/>
<dbReference type="VEuPathDB" id="FungiDB:CIHG_00097"/>
<dbReference type="Proteomes" id="UP000054563">
    <property type="component" value="Unassembled WGS sequence"/>
</dbReference>
<proteinExistence type="predicted"/>
<name>A0A0J8U5N3_COCIT</name>